<protein>
    <submittedName>
        <fullName evidence="1">Uncharacterized protein</fullName>
    </submittedName>
</protein>
<accession>A0ABQ0I343</accession>
<reference evidence="1 2" key="1">
    <citation type="journal article" date="2014" name="Environ. Microbiol.">
        <title>Comparative genomics of the marine bacterial genus Glaciecola reveals the high degree of genomic diversity and genomic characteristic for cold adaptation.</title>
        <authorList>
            <person name="Qin Q.L."/>
            <person name="Xie B.B."/>
            <person name="Yu Y."/>
            <person name="Shu Y.L."/>
            <person name="Rong J.C."/>
            <person name="Zhang Y.J."/>
            <person name="Zhao D.L."/>
            <person name="Chen X.L."/>
            <person name="Zhang X.Y."/>
            <person name="Chen B."/>
            <person name="Zhou B.C."/>
            <person name="Zhang Y.Z."/>
        </authorList>
    </citation>
    <scope>NUCLEOTIDE SEQUENCE [LARGE SCALE GENOMIC DNA]</scope>
    <source>
        <strain evidence="1 2">NO2</strain>
    </source>
</reference>
<dbReference type="EMBL" id="BAEK01000017">
    <property type="protein sequence ID" value="GAC03746.1"/>
    <property type="molecule type" value="Genomic_DNA"/>
</dbReference>
<sequence>MHIASCDFSRHYFTMMVDDEKKFEAIKQAHRTFASLSYIFEGFIPWYPNVVAHFYAGRVNEFDTCSLAFECAEIRTRRCYHPWHNS</sequence>
<evidence type="ECO:0000313" key="1">
    <source>
        <dbReference type="EMBL" id="GAC03746.1"/>
    </source>
</evidence>
<evidence type="ECO:0000313" key="2">
    <source>
        <dbReference type="Proteomes" id="UP000008372"/>
    </source>
</evidence>
<keyword evidence="2" id="KW-1185">Reference proteome</keyword>
<dbReference type="Proteomes" id="UP000008372">
    <property type="component" value="Unassembled WGS sequence"/>
</dbReference>
<comment type="caution">
    <text evidence="1">The sequence shown here is derived from an EMBL/GenBank/DDBJ whole genome shotgun (WGS) entry which is preliminary data.</text>
</comment>
<gene>
    <name evidence="1" type="ORF">GAGA_0883</name>
</gene>
<name>A0ABQ0I343_9ALTE</name>
<proteinExistence type="predicted"/>
<organism evidence="1 2">
    <name type="scientific">Paraglaciecola agarilytica NO2</name>
    <dbReference type="NCBI Taxonomy" id="1125747"/>
    <lineage>
        <taxon>Bacteria</taxon>
        <taxon>Pseudomonadati</taxon>
        <taxon>Pseudomonadota</taxon>
        <taxon>Gammaproteobacteria</taxon>
        <taxon>Alteromonadales</taxon>
        <taxon>Alteromonadaceae</taxon>
        <taxon>Paraglaciecola</taxon>
    </lineage>
</organism>